<accession>A0A6V8LJ75</accession>
<dbReference type="RefSeq" id="WP_173082238.1">
    <property type="nucleotide sequence ID" value="NZ_BLPG01000001.1"/>
</dbReference>
<reference evidence="1 2" key="2">
    <citation type="submission" date="2020-03" db="EMBL/GenBank/DDBJ databases">
        <authorList>
            <person name="Ichikawa N."/>
            <person name="Kimura A."/>
            <person name="Kitahashi Y."/>
            <person name="Uohara A."/>
        </authorList>
    </citation>
    <scope>NUCLEOTIDE SEQUENCE [LARGE SCALE GENOMIC DNA]</scope>
    <source>
        <strain evidence="1 2">NBRC 108638</strain>
    </source>
</reference>
<evidence type="ECO:0000313" key="1">
    <source>
        <dbReference type="EMBL" id="GFJ94908.1"/>
    </source>
</evidence>
<evidence type="ECO:0000313" key="2">
    <source>
        <dbReference type="Proteomes" id="UP000482960"/>
    </source>
</evidence>
<reference evidence="1 2" key="1">
    <citation type="submission" date="2020-03" db="EMBL/GenBank/DDBJ databases">
        <title>Whole genome shotgun sequence of Phytohabitans rumicis NBRC 108638.</title>
        <authorList>
            <person name="Komaki H."/>
            <person name="Tamura T."/>
        </authorList>
    </citation>
    <scope>NUCLEOTIDE SEQUENCE [LARGE SCALE GENOMIC DNA]</scope>
    <source>
        <strain evidence="1 2">NBRC 108638</strain>
    </source>
</reference>
<protein>
    <submittedName>
        <fullName evidence="1">Uncharacterized protein</fullName>
    </submittedName>
</protein>
<dbReference type="Proteomes" id="UP000482960">
    <property type="component" value="Unassembled WGS sequence"/>
</dbReference>
<dbReference type="EMBL" id="BLPG01000001">
    <property type="protein sequence ID" value="GFJ94908.1"/>
    <property type="molecule type" value="Genomic_DNA"/>
</dbReference>
<sequence>MAENFLPSRHGFVFDNAWPSQPAVLLPTPFGDIGVGNAADGLCGA</sequence>
<proteinExistence type="predicted"/>
<keyword evidence="2" id="KW-1185">Reference proteome</keyword>
<comment type="caution">
    <text evidence="1">The sequence shown here is derived from an EMBL/GenBank/DDBJ whole genome shotgun (WGS) entry which is preliminary data.</text>
</comment>
<organism evidence="1 2">
    <name type="scientific">Phytohabitans rumicis</name>
    <dbReference type="NCBI Taxonomy" id="1076125"/>
    <lineage>
        <taxon>Bacteria</taxon>
        <taxon>Bacillati</taxon>
        <taxon>Actinomycetota</taxon>
        <taxon>Actinomycetes</taxon>
        <taxon>Micromonosporales</taxon>
        <taxon>Micromonosporaceae</taxon>
    </lineage>
</organism>
<gene>
    <name evidence="1" type="ORF">Prum_085500</name>
</gene>
<name>A0A6V8LJ75_9ACTN</name>
<dbReference type="AlphaFoldDB" id="A0A6V8LJ75"/>